<dbReference type="InterPro" id="IPR036736">
    <property type="entry name" value="ACP-like_sf"/>
</dbReference>
<feature type="domain" description="Carrier" evidence="11">
    <location>
        <begin position="3608"/>
        <end position="3686"/>
    </location>
</feature>
<dbReference type="Gene3D" id="3.40.47.10">
    <property type="match status" value="1"/>
</dbReference>
<dbReference type="InterPro" id="IPR029063">
    <property type="entry name" value="SAM-dependent_MTases_sf"/>
</dbReference>
<dbReference type="CDD" id="cd02440">
    <property type="entry name" value="AdoMet_MTases"/>
    <property type="match status" value="1"/>
</dbReference>
<dbReference type="Pfam" id="PF08242">
    <property type="entry name" value="Methyltransf_12"/>
    <property type="match status" value="1"/>
</dbReference>
<organism evidence="14 15">
    <name type="scientific">Stereocaulon virgatum</name>
    <dbReference type="NCBI Taxonomy" id="373712"/>
    <lineage>
        <taxon>Eukaryota</taxon>
        <taxon>Fungi</taxon>
        <taxon>Dikarya</taxon>
        <taxon>Ascomycota</taxon>
        <taxon>Pezizomycotina</taxon>
        <taxon>Lecanoromycetes</taxon>
        <taxon>OSLEUM clade</taxon>
        <taxon>Lecanoromycetidae</taxon>
        <taxon>Lecanorales</taxon>
        <taxon>Lecanorineae</taxon>
        <taxon>Stereocaulaceae</taxon>
        <taxon>Stereocaulon</taxon>
    </lineage>
</organism>
<dbReference type="PROSITE" id="PS00012">
    <property type="entry name" value="PHOSPHOPANTETHEINE"/>
    <property type="match status" value="1"/>
</dbReference>
<dbReference type="InterPro" id="IPR050091">
    <property type="entry name" value="PKS_NRPS_Biosynth_Enz"/>
</dbReference>
<dbReference type="Proteomes" id="UP001590950">
    <property type="component" value="Unassembled WGS sequence"/>
</dbReference>
<dbReference type="Gene3D" id="3.30.559.10">
    <property type="entry name" value="Chloramphenicol acetyltransferase-like domain"/>
    <property type="match status" value="1"/>
</dbReference>
<dbReference type="SMART" id="SM00827">
    <property type="entry name" value="PKS_AT"/>
    <property type="match status" value="1"/>
</dbReference>
<dbReference type="InterPro" id="IPR001242">
    <property type="entry name" value="Condensation_dom"/>
</dbReference>
<dbReference type="InterPro" id="IPR001227">
    <property type="entry name" value="Ac_transferase_dom_sf"/>
</dbReference>
<dbReference type="InterPro" id="IPR014030">
    <property type="entry name" value="Ketoacyl_synth_N"/>
</dbReference>
<dbReference type="InterPro" id="IPR013968">
    <property type="entry name" value="PKS_KR"/>
</dbReference>
<dbReference type="PROSITE" id="PS50075">
    <property type="entry name" value="CARRIER"/>
    <property type="match status" value="2"/>
</dbReference>
<dbReference type="NCBIfam" id="TIGR01733">
    <property type="entry name" value="AA-adenyl-dom"/>
    <property type="match status" value="1"/>
</dbReference>
<dbReference type="InterPro" id="IPR020807">
    <property type="entry name" value="PKS_DH"/>
</dbReference>
<evidence type="ECO:0000256" key="3">
    <source>
        <dbReference type="ARBA" id="ARBA00022598"/>
    </source>
</evidence>
<feature type="active site" description="Proton donor; for dehydratase activity" evidence="9">
    <location>
        <position position="1160"/>
    </location>
</feature>
<dbReference type="Pfam" id="PF21089">
    <property type="entry name" value="PKS_DH_N"/>
    <property type="match status" value="1"/>
</dbReference>
<feature type="compositionally biased region" description="Polar residues" evidence="10">
    <location>
        <begin position="2582"/>
        <end position="2595"/>
    </location>
</feature>
<keyword evidence="6" id="KW-0677">Repeat</keyword>
<dbReference type="Gene3D" id="3.10.129.110">
    <property type="entry name" value="Polyketide synthase dehydratase"/>
    <property type="match status" value="1"/>
</dbReference>
<sequence length="4057" mass="444689">MSANNGTSEPIALVGSGCRFPGGASSPSKLWDLLIEKRDALKKIDSSRFNPEGFFHPNGERHGCINVDSAYTLEQDVKAFDANFFGINAKEAAAIDPQHRILLETVYEAMEAGGFSIEGMQASDTAVYIGVMTGDYLELLLRNPDTMPKYFATGAAASILANRISYFFDWKGPSVCMNTACSSSLVAVHSAVQSLRNGESRMAVAGGANLILNPEFMMGETNLHMLSPEGRSRMWDAGANGYARGEGFAAVILKKLSDAIIDGDDIQCIIRETGVNSDGRTQGITLPSPEAQTRLIRQVYERAGLDPSLPNDRCQFFEAHGTGTPAGDPMEARGIRDAFFPEDKKHSTSDDNVILVGSVKTAVGHTEGTAGLAGLIKVSNALRRGIIPPNMLFEKLNPKLLPLTSNLRVVTKEQTWPRLLPDQPRRASVNSFGFGGTNAHAILESYEPQPKRTLAPKLMASLPLATPLVFSANSERSLMSMVAQYSSFIQNDYSLCLNDLAWTLQSRRSELPVKAVFSGPSKEEVISNMEAALEKAKDSPPVPIGYRSAARTSKARIFGVFTGQGAQWANMGRDLILASSMAKGTIEYLEACLADLADGPTWSLMEELTDKERPSRLDEAELAQPICTAVQVMVVNILKSAGISFAAVVGHSSGEITAAYAAGVITASEAIKIAYYRGFHSKLSKGPGGEPGSMMAAGMSFDEATEFCNQPVIGGRVQVAASNAPQSVTLSGDVDAIQLAKGLLEKQKTFVRLLKVNKAYHSRHMQPSSQPYIESLKACGIKPKYPRSGCAWISSVFGNRIEETASLEALASTYWNDNMLNPVLFSNAIEHAIQNEQPFDLALEVGPHAALKGPALQTIKHVTGSSLTYGATLTRGMNDVAAISGTFGFFMTHMPTLSMNLETYTRSFQSDVQPRLLTGLPTYAWDHSQTFWTESRQSRRYRLRSKPRHDLLGERFPDDLEFDMRWRNTLRVSETPWLAGHRVQGQIVFPAAGYLVMALEASKELTPGQPTVMVELLDVDISRAIPLEDDASGVDTLLCLKKTGEGRYNGDKYIEAEFSCFSCVGEQADNWDINARGRLRVILGNAKTSPLPKRDDTPILLNPLSTDTFYEALKVIGFDYQGLFRRLDTIERRMNRATSTAIEYPEDKYMSAMIHPALLDSAFQSLFAALHYPEDGTMNAPLVPTHIKSIRFPTGKQSPEKTQVSIESFIIVNEGSQIIGDIDMYDAETGEPKIQVEGLACTSLDRPRAANDNELYAQTVLKADVSAGIPSLSMNTKDLAAELNLVELCERLSYMYLRQLNAAVSLEEIKSLASSHQRIFEWIEHLFPIIQSGQHPTIREEWSSDDAAWLLELASKHPDNVDIQLINTVGKNLLAMVKGETNILEHLNTDNKLDGYKESGLGMGAAKAILAKAVGQITHRYPRMRILEVGAGNGNATKSILHEIGHAFKAYTFTDLSTDAFPSAENTLKTWAKRIKFQILDIEGDISAQGYEEQTYDLIIAANALDATQNLRRTVSNFRKLLKPGGYLLILDITGDVLRTNFIMSGIASWWPNDADGRRHGPSSSVAQWSCVLKETGFSGVDHVRNDYTDDSRQTFSVMLSQAVNDEVMFLRNPLTPPALPISLGSLFIIGRNERRRAEINSYLMQSCKFLNRDMPKITYFDRVEDILHQSKPMNSVLLLQDLDEPIWNSLSDDRLRALRRVFDEARQILWVTSGCRLENPFANMSVGMGRGLQAEYSHVKFQLIDVDPKCLPTANVFIAEAAMRLVGHDAIKASCPELLWTLEPELLVEHRRMMIPRVIADPTLNERLNAIRRPITKNVEPSVSPILVEQSQGSYVLSEPRHSIVKAARASDVTVHVTHALLSTIKVASNVRLYLCLGQVVGTELPGLVGTKVLALSSNLGSVIDVPAPLVVPVSVSVDAPARFIQSVATTFLADTLLSQLRPGSTILLFEADQALSTAFKSRANEFGTEVILAFSDPNAVNPQAVYIDPHAPQRKIRALLPANIDLFVNFGAPVAVLESCLPRRCIINNFHNLVGAQSSTDIDIIPSGVADALTKAQSIAQDSDSKSADSSIISLSQLTQDTQIRSFPCVLDFTKDPIASINVAPVNTKGLFRSDRTYLLVGCTGGLGQSLCRWMVANGAKHLALTSRNPKSVNKVWLDELRAMGGNPRIFQTDVVDAKLLQNTYEDINRDMPPIAGVANAAMVLSDRLFLDITAEDFEKVLKPKVTGTRNLDKLFSGKGLDFFILFSSFASIVGNRGQTNYLAANLYMATIAAQRRARGLPASVMHIGVVLGVGVVFQTGLYESTLKRMNFMPIAESSFLDMFAECIIVGRPDSGHSNDFITGLGRLSTRADAQNPFYADNVRFSGHVVVDEEEDTSSESSETVPTKQRLAAAANMDQRTEIILEGFLNKLERILQSSKDHMQPSQPLLALGVDSLMAVEIRSWFLNELDVDMPVLKVLGGASISDLCLEAAKMLPEITASAAPVTAAPPASPTKHKRASRSSISKNTLSSSISKPAASKPIAPAPPASALSSVPMAKTISMPTENMLTPELLPMGSNMETRSGTPFSMIDAPAPLEDSWSSDQTPRTTPGDTSDEDEAYEPTPRNAQQTAISTKIEGSAFRFERAGRMSSPQERLWFLQSYLSDPTTYNITMAYRLTGPLRVADMEQAFLTTIQRHEILRTAFFTDSAERQAMQGVLMSTSFKLEQKQMTGDAMVKEEFQKTNDHVYDLEHADTMRATLLIENADSHVLIMGYHHIALDATTALLFVRDFAMIYAGMKPAALKKQYLDYTSKQRVEIERTLAKNTAYWKAEFPSAPEVLPFFDFGTVKIRKPLTEYKNRILETRLDAAFTSKVKAASQKLQVTAFHVHLATVQVLLHRLLHINDVCIGITDANKSDPEHVDTLGFFVNLLPLRFQVDGEQSFTHLAKAAKDKSFAALAHSQMPFDILLDELKIPRSTTHNPLFQVLMNYKMGSSRVVPLGECEAEAIDFQDVSNPYDLQFDVENAVDGTTLITVTTQAHLYSDADLSTILQIYCRLLKSLCAKPAVTIAEHSLFSKQDVEAALEVGKGPRIKLDQSFTVTGLFDTAVERRSNAVAVLDNVGGCLTWNQMAARVHALATHLIRVGVKPQSFVAVYCEPTVNSICYWLAILRMGAVYVPLDVSNPVERLRLIVDDCKPAAIICDKHTFAAAQDFQLQNCSLIRLADLNGHRPHYVRDLSQPTSIACIIYTSGTTGKPKGTLLTNGNLVNHILGVNARFNMIEEVVLQPTNLGFDLSLAQMIQFLGSQGKLVVASYQSRADPLELAKLMHLHQVTYTIVTPSVYSLMLRQGSDVLKQCTAWRSAISCGEALTASVVKDLQNLRLPNLRLINSCGPTEITIVNSAWEIPLKDPNASDHVMMIGNSLPNYSAYILGADGNPLPVGFAGEMVCGGAGISRGYLGKKELTAAKWVNDPFASAEDQAKGWNRMYHTGDRAKLLPDGQLVFLGRIDGDQQIKLRGVRIELDDIANTIIRHANGEISEAAVSLRGEGDAAFLVGLVALAPNSSTDKSSDWSKILITGLPLPSSMKPSRLVVLERLPRTPNGKLDRRALNTMPLPSLSHDETEEDDLTTTQSTMKEIWVDCIPSAAPAFVRKGTDFFSVGGNSMLLVTVQAQIKEKFGVSVPLFKLFQAGTVQSMAAHVDAAASPTIKTAINWDAVTSLDKSLLEQAPPSPRSRPISKSGLEVVLTGATGFLGGCILQELVADERISVIHCVAIRLLNGATSRNLAIDSPKIVKHYGDLGAPRLGLSKEVFANISRNADRIIHNGADVSFLKAYSTLEKTNVGSTKELARLSAARKVPFHFISTAGVASFIEGEELPEIFISDRRPPVDGSGGYAASKWASETYLEQCSKKLDIPVWIHRPSNILGAGAENVNMTANVIEYSLRVGATPETPNLKGNMQFVEVEEVGRGLVDSLFSKQEGAQIFHHCSDDKVKMSNLKPFLEKKYNRRLLSLDLTSWVEEAKTKGLPKGNATMMTEVLRNADTQTVMKTLSRRSKRLSLALTSWFQEVEWKNLQ</sequence>
<dbReference type="InterPro" id="IPR036291">
    <property type="entry name" value="NAD(P)-bd_dom_sf"/>
</dbReference>
<dbReference type="Gene3D" id="1.10.1200.10">
    <property type="entry name" value="ACP-like"/>
    <property type="match status" value="2"/>
</dbReference>
<dbReference type="CDD" id="cd05930">
    <property type="entry name" value="A_NRPS"/>
    <property type="match status" value="1"/>
</dbReference>
<dbReference type="InterPro" id="IPR045851">
    <property type="entry name" value="AMP-bd_C_sf"/>
</dbReference>
<dbReference type="CDD" id="cd00833">
    <property type="entry name" value="PKS"/>
    <property type="match status" value="1"/>
</dbReference>
<dbReference type="InterPro" id="IPR020806">
    <property type="entry name" value="PKS_PP-bd"/>
</dbReference>
<accession>A0ABR4A5V8</accession>
<feature type="region of interest" description="Disordered" evidence="10">
    <location>
        <begin position="3585"/>
        <end position="3610"/>
    </location>
</feature>
<dbReference type="CDD" id="cd19532">
    <property type="entry name" value="C_PKS-NRPS"/>
    <property type="match status" value="1"/>
</dbReference>
<dbReference type="PROSITE" id="PS52004">
    <property type="entry name" value="KS3_2"/>
    <property type="match status" value="1"/>
</dbReference>
<dbReference type="Gene3D" id="3.40.50.12780">
    <property type="entry name" value="N-terminal domain of ligase-like"/>
    <property type="match status" value="1"/>
</dbReference>
<dbReference type="SMART" id="SM00826">
    <property type="entry name" value="PKS_DH"/>
    <property type="match status" value="1"/>
</dbReference>
<protein>
    <recommendedName>
        <fullName evidence="16">Polyketide synthase</fullName>
    </recommendedName>
</protein>
<feature type="domain" description="Carrier" evidence="11">
    <location>
        <begin position="2401"/>
        <end position="2478"/>
    </location>
</feature>
<name>A0ABR4A5V8_9LECA</name>
<dbReference type="SMART" id="SM00822">
    <property type="entry name" value="PKS_KR"/>
    <property type="match status" value="1"/>
</dbReference>
<dbReference type="Gene3D" id="3.40.50.720">
    <property type="entry name" value="NAD(P)-binding Rossmann-like Domain"/>
    <property type="match status" value="2"/>
</dbReference>
<evidence type="ECO:0000259" key="12">
    <source>
        <dbReference type="PROSITE" id="PS52004"/>
    </source>
</evidence>
<comment type="caution">
    <text evidence="14">The sequence shown here is derived from an EMBL/GenBank/DDBJ whole genome shotgun (WGS) entry which is preliminary data.</text>
</comment>
<dbReference type="InterPro" id="IPR013217">
    <property type="entry name" value="Methyltransf_12"/>
</dbReference>
<feature type="region of interest" description="C-terminal hotdog fold" evidence="9">
    <location>
        <begin position="1101"/>
        <end position="1250"/>
    </location>
</feature>
<dbReference type="Pfam" id="PF14765">
    <property type="entry name" value="PS-DH"/>
    <property type="match status" value="1"/>
</dbReference>
<dbReference type="InterPro" id="IPR010071">
    <property type="entry name" value="AA_adenyl_dom"/>
</dbReference>
<keyword evidence="2" id="KW-0597">Phosphoprotein</keyword>
<feature type="region of interest" description="Disordered" evidence="10">
    <location>
        <begin position="2486"/>
        <end position="2535"/>
    </location>
</feature>
<evidence type="ECO:0000256" key="2">
    <source>
        <dbReference type="ARBA" id="ARBA00022553"/>
    </source>
</evidence>
<dbReference type="InterPro" id="IPR014043">
    <property type="entry name" value="Acyl_transferase_dom"/>
</dbReference>
<keyword evidence="15" id="KW-1185">Reference proteome</keyword>
<dbReference type="PROSITE" id="PS00606">
    <property type="entry name" value="KS3_1"/>
    <property type="match status" value="1"/>
</dbReference>
<evidence type="ECO:0000256" key="1">
    <source>
        <dbReference type="ARBA" id="ARBA00022450"/>
    </source>
</evidence>
<dbReference type="SUPFAM" id="SSF53335">
    <property type="entry name" value="S-adenosyl-L-methionine-dependent methyltransferases"/>
    <property type="match status" value="1"/>
</dbReference>
<dbReference type="InterPro" id="IPR016036">
    <property type="entry name" value="Malonyl_transacylase_ACP-bd"/>
</dbReference>
<dbReference type="SUPFAM" id="SSF55048">
    <property type="entry name" value="Probable ACP-binding domain of malonyl-CoA ACP transacylase"/>
    <property type="match status" value="1"/>
</dbReference>
<evidence type="ECO:0000256" key="10">
    <source>
        <dbReference type="SAM" id="MobiDB-lite"/>
    </source>
</evidence>
<proteinExistence type="inferred from homology"/>
<evidence type="ECO:0000256" key="9">
    <source>
        <dbReference type="PROSITE-ProRule" id="PRU01363"/>
    </source>
</evidence>
<keyword evidence="5" id="KW-0808">Transferase</keyword>
<dbReference type="Pfam" id="PF00501">
    <property type="entry name" value="AMP-binding"/>
    <property type="match status" value="1"/>
</dbReference>
<dbReference type="EMBL" id="JBEFKJ010000024">
    <property type="protein sequence ID" value="KAL2039782.1"/>
    <property type="molecule type" value="Genomic_DNA"/>
</dbReference>
<evidence type="ECO:0000256" key="4">
    <source>
        <dbReference type="ARBA" id="ARBA00022603"/>
    </source>
</evidence>
<dbReference type="Pfam" id="PF16197">
    <property type="entry name" value="KAsynt_C_assoc"/>
    <property type="match status" value="1"/>
</dbReference>
<keyword evidence="3" id="KW-0436">Ligase</keyword>
<evidence type="ECO:0000256" key="6">
    <source>
        <dbReference type="ARBA" id="ARBA00022737"/>
    </source>
</evidence>
<feature type="region of interest" description="Disordered" evidence="10">
    <location>
        <begin position="2551"/>
        <end position="2615"/>
    </location>
</feature>
<dbReference type="Pfam" id="PF07993">
    <property type="entry name" value="NAD_binding_4"/>
    <property type="match status" value="1"/>
</dbReference>
<dbReference type="SUPFAM" id="SSF52777">
    <property type="entry name" value="CoA-dependent acyltransferases"/>
    <property type="match status" value="2"/>
</dbReference>
<feature type="region of interest" description="N-terminal hotdog fold" evidence="9">
    <location>
        <begin position="949"/>
        <end position="1086"/>
    </location>
</feature>
<evidence type="ECO:0000313" key="15">
    <source>
        <dbReference type="Proteomes" id="UP001590950"/>
    </source>
</evidence>
<dbReference type="InterPro" id="IPR016035">
    <property type="entry name" value="Acyl_Trfase/lysoPLipase"/>
</dbReference>
<keyword evidence="7" id="KW-0511">Multifunctional enzyme</keyword>
<dbReference type="Pfam" id="PF02801">
    <property type="entry name" value="Ketoacyl-synt_C"/>
    <property type="match status" value="1"/>
</dbReference>
<dbReference type="InterPro" id="IPR014031">
    <property type="entry name" value="Ketoacyl_synth_C"/>
</dbReference>
<dbReference type="Gene3D" id="3.30.300.30">
    <property type="match status" value="1"/>
</dbReference>
<evidence type="ECO:0000259" key="11">
    <source>
        <dbReference type="PROSITE" id="PS50075"/>
    </source>
</evidence>
<dbReference type="InterPro" id="IPR018201">
    <property type="entry name" value="Ketoacyl_synth_AS"/>
</dbReference>
<dbReference type="InterPro" id="IPR006162">
    <property type="entry name" value="Ppantetheine_attach_site"/>
</dbReference>
<feature type="domain" description="Ketosynthase family 3 (KS3)" evidence="12">
    <location>
        <begin position="8"/>
        <end position="445"/>
    </location>
</feature>
<dbReference type="Pfam" id="PF00109">
    <property type="entry name" value="ketoacyl-synt"/>
    <property type="match status" value="1"/>
</dbReference>
<dbReference type="InterPro" id="IPR009081">
    <property type="entry name" value="PP-bd_ACP"/>
</dbReference>
<evidence type="ECO:0008006" key="16">
    <source>
        <dbReference type="Google" id="ProtNLM"/>
    </source>
</evidence>
<dbReference type="InterPro" id="IPR042104">
    <property type="entry name" value="PKS_dehydratase_sf"/>
</dbReference>
<feature type="active site" description="Proton acceptor; for dehydratase activity" evidence="9">
    <location>
        <position position="981"/>
    </location>
</feature>
<dbReference type="SMART" id="SM00825">
    <property type="entry name" value="PKS_KS"/>
    <property type="match status" value="1"/>
</dbReference>
<dbReference type="PANTHER" id="PTHR43775">
    <property type="entry name" value="FATTY ACID SYNTHASE"/>
    <property type="match status" value="1"/>
</dbReference>
<gene>
    <name evidence="14" type="ORF">N7G274_007641</name>
</gene>
<dbReference type="InterPro" id="IPR020841">
    <property type="entry name" value="PKS_Beta-ketoAc_synthase_dom"/>
</dbReference>
<evidence type="ECO:0000259" key="13">
    <source>
        <dbReference type="PROSITE" id="PS52019"/>
    </source>
</evidence>
<dbReference type="Pfam" id="PF00668">
    <property type="entry name" value="Condensation"/>
    <property type="match status" value="1"/>
</dbReference>
<dbReference type="Pfam" id="PF00550">
    <property type="entry name" value="PP-binding"/>
    <property type="match status" value="2"/>
</dbReference>
<dbReference type="Pfam" id="PF00698">
    <property type="entry name" value="Acyl_transf_1"/>
    <property type="match status" value="1"/>
</dbReference>
<reference evidence="14 15" key="1">
    <citation type="submission" date="2024-09" db="EMBL/GenBank/DDBJ databases">
        <title>Rethinking Asexuality: The Enigmatic Case of Functional Sexual Genes in Lepraria (Stereocaulaceae).</title>
        <authorList>
            <person name="Doellman M."/>
            <person name="Sun Y."/>
            <person name="Barcenas-Pena A."/>
            <person name="Lumbsch H.T."/>
            <person name="Grewe F."/>
        </authorList>
    </citation>
    <scope>NUCLEOTIDE SEQUENCE [LARGE SCALE GENOMIC DNA]</scope>
    <source>
        <strain evidence="14 15">Mercado 3170</strain>
    </source>
</reference>
<dbReference type="PROSITE" id="PS00455">
    <property type="entry name" value="AMP_BINDING"/>
    <property type="match status" value="1"/>
</dbReference>
<evidence type="ECO:0000313" key="14">
    <source>
        <dbReference type="EMBL" id="KAL2039782.1"/>
    </source>
</evidence>
<dbReference type="Pfam" id="PF08659">
    <property type="entry name" value="KR"/>
    <property type="match status" value="1"/>
</dbReference>
<dbReference type="SUPFAM" id="SSF53901">
    <property type="entry name" value="Thiolase-like"/>
    <property type="match status" value="1"/>
</dbReference>
<dbReference type="PROSITE" id="PS52019">
    <property type="entry name" value="PKS_MFAS_DH"/>
    <property type="match status" value="1"/>
</dbReference>
<dbReference type="SUPFAM" id="SSF52151">
    <property type="entry name" value="FabD/lysophospholipase-like"/>
    <property type="match status" value="1"/>
</dbReference>
<dbReference type="Gene3D" id="3.40.366.10">
    <property type="entry name" value="Malonyl-Coenzyme A Acyl Carrier Protein, domain 2"/>
    <property type="match status" value="1"/>
</dbReference>
<dbReference type="InterPro" id="IPR000873">
    <property type="entry name" value="AMP-dep_synth/lig_dom"/>
</dbReference>
<dbReference type="Gene3D" id="3.30.559.30">
    <property type="entry name" value="Nonribosomal peptide synthetase, condensation domain"/>
    <property type="match status" value="1"/>
</dbReference>
<dbReference type="SUPFAM" id="SSF56801">
    <property type="entry name" value="Acetyl-CoA synthetase-like"/>
    <property type="match status" value="1"/>
</dbReference>
<dbReference type="SUPFAM" id="SSF51735">
    <property type="entry name" value="NAD(P)-binding Rossmann-fold domains"/>
    <property type="match status" value="2"/>
</dbReference>
<dbReference type="InterPro" id="IPR032821">
    <property type="entry name" value="PKS_assoc"/>
</dbReference>
<dbReference type="PANTHER" id="PTHR43775:SF20">
    <property type="entry name" value="HYBRID PKS-NRPS SYNTHETASE APDA"/>
    <property type="match status" value="1"/>
</dbReference>
<dbReference type="InterPro" id="IPR023213">
    <property type="entry name" value="CAT-like_dom_sf"/>
</dbReference>
<dbReference type="InterPro" id="IPR049900">
    <property type="entry name" value="PKS_mFAS_DH"/>
</dbReference>
<feature type="compositionally biased region" description="Low complexity" evidence="10">
    <location>
        <begin position="2504"/>
        <end position="2535"/>
    </location>
</feature>
<dbReference type="InterPro" id="IPR049552">
    <property type="entry name" value="PKS_DH_N"/>
</dbReference>
<dbReference type="SUPFAM" id="SSF47336">
    <property type="entry name" value="ACP-like"/>
    <property type="match status" value="2"/>
</dbReference>
<dbReference type="InterPro" id="IPR016039">
    <property type="entry name" value="Thiolase-like"/>
</dbReference>
<evidence type="ECO:0000256" key="7">
    <source>
        <dbReference type="ARBA" id="ARBA00023268"/>
    </source>
</evidence>
<dbReference type="InterPro" id="IPR049551">
    <property type="entry name" value="PKS_DH_C"/>
</dbReference>
<keyword evidence="4" id="KW-0489">Methyltransferase</keyword>
<comment type="similarity">
    <text evidence="8">In the C-terminal section; belongs to the NRP synthetase family.</text>
</comment>
<feature type="domain" description="PKS/mFAS DH" evidence="13">
    <location>
        <begin position="949"/>
        <end position="1250"/>
    </location>
</feature>
<dbReference type="InterPro" id="IPR013120">
    <property type="entry name" value="FAR_NAD-bd"/>
</dbReference>
<dbReference type="InterPro" id="IPR042099">
    <property type="entry name" value="ANL_N_sf"/>
</dbReference>
<keyword evidence="1" id="KW-0596">Phosphopantetheine</keyword>
<dbReference type="Gene3D" id="3.40.50.150">
    <property type="entry name" value="Vaccinia Virus protein VP39"/>
    <property type="match status" value="1"/>
</dbReference>
<dbReference type="SMART" id="SM00823">
    <property type="entry name" value="PKS_PP"/>
    <property type="match status" value="2"/>
</dbReference>
<evidence type="ECO:0000256" key="5">
    <source>
        <dbReference type="ARBA" id="ARBA00022679"/>
    </source>
</evidence>
<dbReference type="InterPro" id="IPR057326">
    <property type="entry name" value="KR_dom"/>
</dbReference>
<evidence type="ECO:0000256" key="8">
    <source>
        <dbReference type="ARBA" id="ARBA00029443"/>
    </source>
</evidence>
<dbReference type="InterPro" id="IPR020845">
    <property type="entry name" value="AMP-binding_CS"/>
</dbReference>